<dbReference type="EMBL" id="MRCY01000447">
    <property type="protein sequence ID" value="RKK86078.1"/>
    <property type="molecule type" value="Genomic_DNA"/>
</dbReference>
<reference evidence="3 4" key="1">
    <citation type="journal article" date="2018" name="Sci. Rep.">
        <title>Characterisation of pathogen-specific regions and novel effector candidates in Fusarium oxysporum f. sp. cepae.</title>
        <authorList>
            <person name="Armitage A.D."/>
            <person name="Taylor A."/>
            <person name="Sobczyk M.K."/>
            <person name="Baxter L."/>
            <person name="Greenfield B.P."/>
            <person name="Bates H.J."/>
            <person name="Wilson F."/>
            <person name="Jackson A.C."/>
            <person name="Ott S."/>
            <person name="Harrison R.J."/>
            <person name="Clarkson J.P."/>
        </authorList>
    </citation>
    <scope>NUCLEOTIDE SEQUENCE [LARGE SCALE GENOMIC DNA]</scope>
    <source>
        <strain evidence="3 4">Fo_A28</strain>
    </source>
</reference>
<dbReference type="PANTHER" id="PTHR34315">
    <property type="match status" value="1"/>
</dbReference>
<accession>A0A420P0K9</accession>
<feature type="domain" description="Intradiol ring-cleavage dioxygenases" evidence="2">
    <location>
        <begin position="98"/>
        <end position="170"/>
    </location>
</feature>
<dbReference type="VEuPathDB" id="FungiDB:FOZG_04575"/>
<feature type="chain" id="PRO_5019189297" description="Intradiol ring-cleavage dioxygenases domain-containing protein" evidence="1">
    <location>
        <begin position="19"/>
        <end position="320"/>
    </location>
</feature>
<name>A0A420P0K9_FUSOX</name>
<dbReference type="VEuPathDB" id="FungiDB:FOC1_g10004538"/>
<comment type="caution">
    <text evidence="3">The sequence shown here is derived from an EMBL/GenBank/DDBJ whole genome shotgun (WGS) entry which is preliminary data.</text>
</comment>
<dbReference type="GO" id="GO:0008199">
    <property type="term" value="F:ferric iron binding"/>
    <property type="evidence" value="ECO:0007669"/>
    <property type="project" value="InterPro"/>
</dbReference>
<dbReference type="VEuPathDB" id="FungiDB:FOXG_02579"/>
<dbReference type="SUPFAM" id="SSF49482">
    <property type="entry name" value="Aromatic compound dioxygenase"/>
    <property type="match status" value="1"/>
</dbReference>
<evidence type="ECO:0000256" key="1">
    <source>
        <dbReference type="SAM" id="SignalP"/>
    </source>
</evidence>
<gene>
    <name evidence="3" type="ORF">BFJ68_g17166</name>
</gene>
<dbReference type="InterPro" id="IPR000627">
    <property type="entry name" value="Intradiol_dOase_C"/>
</dbReference>
<evidence type="ECO:0000313" key="3">
    <source>
        <dbReference type="EMBL" id="RKK86078.1"/>
    </source>
</evidence>
<proteinExistence type="predicted"/>
<evidence type="ECO:0000313" key="4">
    <source>
        <dbReference type="Proteomes" id="UP000285860"/>
    </source>
</evidence>
<dbReference type="PANTHER" id="PTHR34315:SF4">
    <property type="entry name" value="INTRADIOL RING-CLEAVAGE DIOXYGENASES DOMAIN-CONTAINING PROTEIN"/>
    <property type="match status" value="1"/>
</dbReference>
<protein>
    <recommendedName>
        <fullName evidence="2">Intradiol ring-cleavage dioxygenases domain-containing protein</fullName>
    </recommendedName>
</protein>
<dbReference type="VEuPathDB" id="FungiDB:FOIG_15547"/>
<evidence type="ECO:0000259" key="2">
    <source>
        <dbReference type="Pfam" id="PF00775"/>
    </source>
</evidence>
<dbReference type="AlphaFoldDB" id="A0A420P0K9"/>
<dbReference type="Gene3D" id="2.60.130.10">
    <property type="entry name" value="Aromatic compound dioxygenase"/>
    <property type="match status" value="1"/>
</dbReference>
<keyword evidence="1" id="KW-0732">Signal</keyword>
<dbReference type="Proteomes" id="UP000285860">
    <property type="component" value="Unassembled WGS sequence"/>
</dbReference>
<dbReference type="GO" id="GO:0016702">
    <property type="term" value="F:oxidoreductase activity, acting on single donors with incorporation of molecular oxygen, incorporation of two atoms of oxygen"/>
    <property type="evidence" value="ECO:0007669"/>
    <property type="project" value="InterPro"/>
</dbReference>
<dbReference type="VEuPathDB" id="FungiDB:FOC4_g10001741"/>
<dbReference type="VEuPathDB" id="FungiDB:HZS61_010448"/>
<dbReference type="InterPro" id="IPR015889">
    <property type="entry name" value="Intradiol_dOase_core"/>
</dbReference>
<dbReference type="Pfam" id="PF00775">
    <property type="entry name" value="Dioxygenase_C"/>
    <property type="match status" value="1"/>
</dbReference>
<feature type="signal peptide" evidence="1">
    <location>
        <begin position="1"/>
        <end position="18"/>
    </location>
</feature>
<organism evidence="3 4">
    <name type="scientific">Fusarium oxysporum</name>
    <name type="common">Fusarium vascular wilt</name>
    <dbReference type="NCBI Taxonomy" id="5507"/>
    <lineage>
        <taxon>Eukaryota</taxon>
        <taxon>Fungi</taxon>
        <taxon>Dikarya</taxon>
        <taxon>Ascomycota</taxon>
        <taxon>Pezizomycotina</taxon>
        <taxon>Sordariomycetes</taxon>
        <taxon>Hypocreomycetidae</taxon>
        <taxon>Hypocreales</taxon>
        <taxon>Nectriaceae</taxon>
        <taxon>Fusarium</taxon>
        <taxon>Fusarium oxysporum species complex</taxon>
    </lineage>
</organism>
<dbReference type="VEuPathDB" id="FungiDB:FOMG_16151"/>
<sequence>MFIAMSLVGALLLSAVAGHPHTPPTPAELQRRSNLARQCSPAVGELRRSVFERRLDKKTEAGGYVQIKVAPPHYPDIQNESVVLAPESYLGPYDWPANQMLRQDISGRQSGVPLLLDVGLMDMNTCKPLSDALISFWHCNATGYYSSFTGMSPNYHFNNNLKMHNISDYELGTSLPTSDIHTDETTFLRGLWPTNKNGIAEIQTIFPGFYVDRAIHIHVQVYTEWVLHKNGTIMAGTIAHTGQVYFEEDLTREVMKLWPYSTHLEVDRTTNVEDLVFRTNDTLNGNNPVVNTVPQDGQNVANGLYGYITMGIDSEAVQPP</sequence>